<reference evidence="2" key="1">
    <citation type="submission" date="2022-05" db="EMBL/GenBank/DDBJ databases">
        <title>Jatrophihabitans sp. SB3-54 whole genome sequence.</title>
        <authorList>
            <person name="Suh M.K."/>
            <person name="Eom M.K."/>
            <person name="Kim J.S."/>
            <person name="Kim H.S."/>
            <person name="Do H.E."/>
            <person name="Shin Y.K."/>
            <person name="Lee J.-S."/>
        </authorList>
    </citation>
    <scope>NUCLEOTIDE SEQUENCE</scope>
    <source>
        <strain evidence="2">SB3-54</strain>
    </source>
</reference>
<evidence type="ECO:0008006" key="4">
    <source>
        <dbReference type="Google" id="ProtNLM"/>
    </source>
</evidence>
<dbReference type="Proteomes" id="UP001164693">
    <property type="component" value="Chromosome"/>
</dbReference>
<name>A0ABY7K1C0_9ACTN</name>
<evidence type="ECO:0000313" key="2">
    <source>
        <dbReference type="EMBL" id="WAX57765.1"/>
    </source>
</evidence>
<keyword evidence="3" id="KW-1185">Reference proteome</keyword>
<evidence type="ECO:0000313" key="3">
    <source>
        <dbReference type="Proteomes" id="UP001164693"/>
    </source>
</evidence>
<proteinExistence type="predicted"/>
<sequence length="73" mass="7817">MITADHRDYATSPAGCGPNVGIAGLTDGSRDTVQRADPYLDISRLTAATGFTPAFDPIAALADYIAWRTHHDR</sequence>
<evidence type="ECO:0000256" key="1">
    <source>
        <dbReference type="SAM" id="MobiDB-lite"/>
    </source>
</evidence>
<gene>
    <name evidence="2" type="ORF">M6B22_03095</name>
</gene>
<dbReference type="EMBL" id="CP097463">
    <property type="protein sequence ID" value="WAX57765.1"/>
    <property type="molecule type" value="Genomic_DNA"/>
</dbReference>
<protein>
    <recommendedName>
        <fullName evidence="4">UDP-glucose 4-epimerase</fullName>
    </recommendedName>
</protein>
<dbReference type="RefSeq" id="WP_269444312.1">
    <property type="nucleotide sequence ID" value="NZ_CP097463.1"/>
</dbReference>
<feature type="region of interest" description="Disordered" evidence="1">
    <location>
        <begin position="1"/>
        <end position="28"/>
    </location>
</feature>
<accession>A0ABY7K1C0</accession>
<organism evidence="2 3">
    <name type="scientific">Jatrophihabitans cynanchi</name>
    <dbReference type="NCBI Taxonomy" id="2944128"/>
    <lineage>
        <taxon>Bacteria</taxon>
        <taxon>Bacillati</taxon>
        <taxon>Actinomycetota</taxon>
        <taxon>Actinomycetes</taxon>
        <taxon>Jatrophihabitantales</taxon>
        <taxon>Jatrophihabitantaceae</taxon>
        <taxon>Jatrophihabitans</taxon>
    </lineage>
</organism>